<dbReference type="RefSeq" id="WP_167174784.1">
    <property type="nucleotide sequence ID" value="NZ_BAAAEJ010000003.1"/>
</dbReference>
<gene>
    <name evidence="9" type="ORF">GCM10009093_08280</name>
</gene>
<dbReference type="PANTHER" id="PTHR48090:SF3">
    <property type="entry name" value="UNDECAPRENYL-PHOSPHATE 4-DEOXY-4-FORMAMIDO-L-ARABINOSE TRANSFERASE"/>
    <property type="match status" value="1"/>
</dbReference>
<sequence length="258" mass="28472">MSGILKSVSSPDSFDAPAISVVVPVHDEAGAAVALARDIATAFAGRSYEMVFVDDASRDDTLSLLRAATKDMPHLRVLSHGTNAGQSRAVRTGVLAARGDIIVTLDGDGQNPPHDAPRLVDLLQASEPDVALVGGRRAKRQDSAAKRSASVWANRIRKKLLKDDADDTGCGLKVFRREAYLRLPYFDHMHRYLPALMIREGYRNLYLDVDHRHRETGRSKYTNWGRLKASVWDMLGVIWLQSRLRSPGKVTEYGAPEA</sequence>
<evidence type="ECO:0000256" key="7">
    <source>
        <dbReference type="ARBA" id="ARBA00023136"/>
    </source>
</evidence>
<keyword evidence="1" id="KW-1003">Cell membrane</keyword>
<keyword evidence="3" id="KW-0808">Transferase</keyword>
<evidence type="ECO:0000259" key="8">
    <source>
        <dbReference type="Pfam" id="PF00535"/>
    </source>
</evidence>
<organism evidence="9 10">
    <name type="scientific">Brevundimonas terrae</name>
    <dbReference type="NCBI Taxonomy" id="363631"/>
    <lineage>
        <taxon>Bacteria</taxon>
        <taxon>Pseudomonadati</taxon>
        <taxon>Pseudomonadota</taxon>
        <taxon>Alphaproteobacteria</taxon>
        <taxon>Caulobacterales</taxon>
        <taxon>Caulobacteraceae</taxon>
        <taxon>Brevundimonas</taxon>
    </lineage>
</organism>
<keyword evidence="5" id="KW-0448">Lipopolysaccharide biosynthesis</keyword>
<dbReference type="EMBL" id="BAAAEJ010000003">
    <property type="protein sequence ID" value="GAA0383681.1"/>
    <property type="molecule type" value="Genomic_DNA"/>
</dbReference>
<dbReference type="Pfam" id="PF00535">
    <property type="entry name" value="Glycos_transf_2"/>
    <property type="match status" value="1"/>
</dbReference>
<dbReference type="InterPro" id="IPR050256">
    <property type="entry name" value="Glycosyltransferase_2"/>
</dbReference>
<dbReference type="SUPFAM" id="SSF53448">
    <property type="entry name" value="Nucleotide-diphospho-sugar transferases"/>
    <property type="match status" value="1"/>
</dbReference>
<evidence type="ECO:0000313" key="9">
    <source>
        <dbReference type="EMBL" id="GAA0383681.1"/>
    </source>
</evidence>
<name>A0ABP3HXE0_9CAUL</name>
<keyword evidence="7" id="KW-0472">Membrane</keyword>
<keyword evidence="2" id="KW-0328">Glycosyltransferase</keyword>
<evidence type="ECO:0000256" key="2">
    <source>
        <dbReference type="ARBA" id="ARBA00022676"/>
    </source>
</evidence>
<dbReference type="Proteomes" id="UP001500791">
    <property type="component" value="Unassembled WGS sequence"/>
</dbReference>
<evidence type="ECO:0000256" key="6">
    <source>
        <dbReference type="ARBA" id="ARBA00022989"/>
    </source>
</evidence>
<protein>
    <submittedName>
        <fullName evidence="9">Glycosyltransferase family 2 protein</fullName>
    </submittedName>
</protein>
<dbReference type="CDD" id="cd04179">
    <property type="entry name" value="DPM_DPG-synthase_like"/>
    <property type="match status" value="1"/>
</dbReference>
<reference evidence="10" key="1">
    <citation type="journal article" date="2019" name="Int. J. Syst. Evol. Microbiol.">
        <title>The Global Catalogue of Microorganisms (GCM) 10K type strain sequencing project: providing services to taxonomists for standard genome sequencing and annotation.</title>
        <authorList>
            <consortium name="The Broad Institute Genomics Platform"/>
            <consortium name="The Broad Institute Genome Sequencing Center for Infectious Disease"/>
            <person name="Wu L."/>
            <person name="Ma J."/>
        </authorList>
    </citation>
    <scope>NUCLEOTIDE SEQUENCE [LARGE SCALE GENOMIC DNA]</scope>
    <source>
        <strain evidence="10">JCM 13476</strain>
    </source>
</reference>
<evidence type="ECO:0000256" key="1">
    <source>
        <dbReference type="ARBA" id="ARBA00022475"/>
    </source>
</evidence>
<comment type="caution">
    <text evidence="9">The sequence shown here is derived from an EMBL/GenBank/DDBJ whole genome shotgun (WGS) entry which is preliminary data.</text>
</comment>
<dbReference type="PANTHER" id="PTHR48090">
    <property type="entry name" value="UNDECAPRENYL-PHOSPHATE 4-DEOXY-4-FORMAMIDO-L-ARABINOSE TRANSFERASE-RELATED"/>
    <property type="match status" value="1"/>
</dbReference>
<keyword evidence="4" id="KW-0812">Transmembrane</keyword>
<keyword evidence="6" id="KW-1133">Transmembrane helix</keyword>
<accession>A0ABP3HXE0</accession>
<keyword evidence="10" id="KW-1185">Reference proteome</keyword>
<feature type="domain" description="Glycosyltransferase 2-like" evidence="8">
    <location>
        <begin position="20"/>
        <end position="180"/>
    </location>
</feature>
<evidence type="ECO:0000256" key="5">
    <source>
        <dbReference type="ARBA" id="ARBA00022985"/>
    </source>
</evidence>
<proteinExistence type="predicted"/>
<dbReference type="InterPro" id="IPR029044">
    <property type="entry name" value="Nucleotide-diphossugar_trans"/>
</dbReference>
<dbReference type="Gene3D" id="3.90.550.10">
    <property type="entry name" value="Spore Coat Polysaccharide Biosynthesis Protein SpsA, Chain A"/>
    <property type="match status" value="1"/>
</dbReference>
<evidence type="ECO:0000313" key="10">
    <source>
        <dbReference type="Proteomes" id="UP001500791"/>
    </source>
</evidence>
<evidence type="ECO:0000256" key="4">
    <source>
        <dbReference type="ARBA" id="ARBA00022692"/>
    </source>
</evidence>
<evidence type="ECO:0000256" key="3">
    <source>
        <dbReference type="ARBA" id="ARBA00022679"/>
    </source>
</evidence>
<dbReference type="InterPro" id="IPR001173">
    <property type="entry name" value="Glyco_trans_2-like"/>
</dbReference>